<dbReference type="InterPro" id="IPR051218">
    <property type="entry name" value="Sec_MonoDiacylglyc_Lipase"/>
</dbReference>
<evidence type="ECO:0000256" key="1">
    <source>
        <dbReference type="SAM" id="SignalP"/>
    </source>
</evidence>
<dbReference type="InterPro" id="IPR029058">
    <property type="entry name" value="AB_hydrolase_fold"/>
</dbReference>
<dbReference type="PANTHER" id="PTHR45856:SF23">
    <property type="entry name" value="FUNGAL LIPASE-LIKE DOMAIN-CONTAINING PROTEIN"/>
    <property type="match status" value="1"/>
</dbReference>
<dbReference type="OrthoDB" id="6372180at2"/>
<dbReference type="InterPro" id="IPR002921">
    <property type="entry name" value="Fungal_lipase-type"/>
</dbReference>
<dbReference type="Gene3D" id="3.40.50.1820">
    <property type="entry name" value="alpha/beta hydrolase"/>
    <property type="match status" value="1"/>
</dbReference>
<feature type="signal peptide" evidence="1">
    <location>
        <begin position="1"/>
        <end position="22"/>
    </location>
</feature>
<dbReference type="STRING" id="225004.SAMN02745152_00928"/>
<sequence>MNLIKKTLIPVAIFAAAALLQAEKISFPVKSLITIEENPIMISADWNEKWFGEKPASIYNHNIARIAGIFSAVSYEDSDIGKNSNLILQCYKALGISEKQIEFHYSVNYDNPVWGNDQAAFSFAIKQINGSNSKKNLIIIVIRGTPLNANEWISNVNISDKTGNEAEYHEGFFKTTKLVENALIAFLLRNKIDIDDSCFLITGHSRGAAIANLLSAQLCDAELFDTNYIYTYTFASPNVTTNDSVYDKKYDFIWNIVNAEDIVPTVPPNYKSWKYKKYGQTKVLINNWNTDPQKYEEEYIPAMNKYFKKFMLRDYCPFTTGPFLPIQCTTILSKLNKNVYNFYNGITALHDRSISAFWRVFPKKDETKVENKTEEKPVSRTEKQGAIFAAATRWCYKNFDVDINYLINCFADMHAMETYLSWIMSVDAENVYSSVGTDILLLKGAGDYAVFDCDGKVVATILDGKVNFSKVELPLAANSLLQGQVALGLPVNRKFKIAVSKESIIPTMLKVSVQHYSAAGVFIDESEETILYPYNSKIYSCHSETLTPAFTKIDFEKIGNPEANIIRKKGNLKNISKFRVLGEFSTSTSGSFNAGIHAGSTKIYGSLLLGHNAAKIGRSFEASPGIGHQSILVSKILLDTEIFANLFYAYSDDIEEKDDRFNVVPSVRFSLSFKPRHRTQLFMAANLDMHISEFNDAAFDDAYRLKTTGQVWTGSKMRIVPNLSFGIKF</sequence>
<dbReference type="Pfam" id="PF01764">
    <property type="entry name" value="Lipase_3"/>
    <property type="match status" value="1"/>
</dbReference>
<keyword evidence="4" id="KW-1185">Reference proteome</keyword>
<keyword evidence="1" id="KW-0732">Signal</keyword>
<dbReference type="SUPFAM" id="SSF53474">
    <property type="entry name" value="alpha/beta-Hydrolases"/>
    <property type="match status" value="1"/>
</dbReference>
<protein>
    <submittedName>
        <fullName evidence="3">Lipase (Class 3)</fullName>
    </submittedName>
</protein>
<feature type="domain" description="Fungal lipase-type" evidence="2">
    <location>
        <begin position="140"/>
        <end position="269"/>
    </location>
</feature>
<reference evidence="3 4" key="1">
    <citation type="submission" date="2017-02" db="EMBL/GenBank/DDBJ databases">
        <authorList>
            <person name="Peterson S.W."/>
        </authorList>
    </citation>
    <scope>NUCLEOTIDE SEQUENCE [LARGE SCALE GENOMIC DNA]</scope>
    <source>
        <strain evidence="3 4">ATCC BAA-909</strain>
    </source>
</reference>
<dbReference type="GeneID" id="303367182"/>
<accession>A0A1T4MNF0</accession>
<dbReference type="GO" id="GO:0006629">
    <property type="term" value="P:lipid metabolic process"/>
    <property type="evidence" value="ECO:0007669"/>
    <property type="project" value="InterPro"/>
</dbReference>
<evidence type="ECO:0000313" key="4">
    <source>
        <dbReference type="Proteomes" id="UP000190395"/>
    </source>
</evidence>
<evidence type="ECO:0000313" key="3">
    <source>
        <dbReference type="EMBL" id="SJZ68248.1"/>
    </source>
</evidence>
<dbReference type="EMBL" id="FUXC01000004">
    <property type="protein sequence ID" value="SJZ68248.1"/>
    <property type="molecule type" value="Genomic_DNA"/>
</dbReference>
<dbReference type="RefSeq" id="WP_078930677.1">
    <property type="nucleotide sequence ID" value="NZ_FUXC01000004.1"/>
</dbReference>
<feature type="chain" id="PRO_5012865921" evidence="1">
    <location>
        <begin position="23"/>
        <end position="729"/>
    </location>
</feature>
<dbReference type="Proteomes" id="UP000190395">
    <property type="component" value="Unassembled WGS sequence"/>
</dbReference>
<name>A0A1T4MNF0_9SPIR</name>
<dbReference type="PANTHER" id="PTHR45856">
    <property type="entry name" value="ALPHA/BETA-HYDROLASES SUPERFAMILY PROTEIN"/>
    <property type="match status" value="1"/>
</dbReference>
<proteinExistence type="predicted"/>
<gene>
    <name evidence="3" type="ORF">SAMN02745152_00928</name>
</gene>
<organism evidence="3 4">
    <name type="scientific">Treponema berlinense</name>
    <dbReference type="NCBI Taxonomy" id="225004"/>
    <lineage>
        <taxon>Bacteria</taxon>
        <taxon>Pseudomonadati</taxon>
        <taxon>Spirochaetota</taxon>
        <taxon>Spirochaetia</taxon>
        <taxon>Spirochaetales</taxon>
        <taxon>Treponemataceae</taxon>
        <taxon>Treponema</taxon>
    </lineage>
</organism>
<dbReference type="CDD" id="cd00519">
    <property type="entry name" value="Lipase_3"/>
    <property type="match status" value="1"/>
</dbReference>
<dbReference type="AlphaFoldDB" id="A0A1T4MNF0"/>
<evidence type="ECO:0000259" key="2">
    <source>
        <dbReference type="Pfam" id="PF01764"/>
    </source>
</evidence>